<organism evidence="2 4">
    <name type="scientific">Clostridium formicaceticum</name>
    <dbReference type="NCBI Taxonomy" id="1497"/>
    <lineage>
        <taxon>Bacteria</taxon>
        <taxon>Bacillati</taxon>
        <taxon>Bacillota</taxon>
        <taxon>Clostridia</taxon>
        <taxon>Eubacteriales</taxon>
        <taxon>Clostridiaceae</taxon>
        <taxon>Clostridium</taxon>
    </lineage>
</organism>
<reference evidence="2 4" key="2">
    <citation type="submission" date="2017-03" db="EMBL/GenBank/DDBJ databases">
        <title>Complete sequence of Clostridium formicaceticum DSM 92.</title>
        <authorList>
            <person name="Poehlein A."/>
            <person name="Karl M."/>
            <person name="Bengelsdorf F.R."/>
            <person name="Duerre P."/>
            <person name="Daniel R."/>
        </authorList>
    </citation>
    <scope>NUCLEOTIDE SEQUENCE [LARGE SCALE GENOMIC DNA]</scope>
    <source>
        <strain evidence="2 4">DSM 92</strain>
    </source>
</reference>
<dbReference type="RefSeq" id="WP_070966324.1">
    <property type="nucleotide sequence ID" value="NZ_CP017603.1"/>
</dbReference>
<evidence type="ECO:0000313" key="1">
    <source>
        <dbReference type="EMBL" id="AOY75848.1"/>
    </source>
</evidence>
<dbReference type="Proteomes" id="UP000177894">
    <property type="component" value="Chromosome"/>
</dbReference>
<evidence type="ECO:0000313" key="4">
    <source>
        <dbReference type="Proteomes" id="UP000192478"/>
    </source>
</evidence>
<reference evidence="1 3" key="1">
    <citation type="submission" date="2016-10" db="EMBL/GenBank/DDBJ databases">
        <title>Complete Genome Sequence of Acetogen Clostridium formicoaceticum ATCC 27076.</title>
        <authorList>
            <person name="Bao T."/>
            <person name="Cheng C."/>
            <person name="Zhao J."/>
            <person name="Yang S.-T."/>
            <person name="Wang J."/>
            <person name="Wang M."/>
        </authorList>
    </citation>
    <scope>NUCLEOTIDE SEQUENCE [LARGE SCALE GENOMIC DNA]</scope>
    <source>
        <strain evidence="1 3">ATCC 27076</strain>
    </source>
</reference>
<proteinExistence type="predicted"/>
<dbReference type="KEGG" id="cfm:BJL90_08040"/>
<dbReference type="Proteomes" id="UP000192478">
    <property type="component" value="Chromosome"/>
</dbReference>
<sequence>MNFLDIFSKTGVSFIEDMIHEIMCTNAISESFGLYLSPQDSQEIIMNRNAILKEYERVEVDNEITQKIITQFCSSPYLQQTDYADTIMEIQTLFHHLKNELDDNIGDDELIEKLADLYNNNCFGALDLLQGRETEKIIKQYKFGDEDEQDIDLDMEEE</sequence>
<gene>
    <name evidence="1" type="ORF">BJL90_08040</name>
    <name evidence="2" type="ORF">CLFO_05050</name>
</gene>
<dbReference type="EMBL" id="CP017603">
    <property type="protein sequence ID" value="AOY75848.1"/>
    <property type="molecule type" value="Genomic_DNA"/>
</dbReference>
<evidence type="ECO:0000313" key="3">
    <source>
        <dbReference type="Proteomes" id="UP000177894"/>
    </source>
</evidence>
<dbReference type="Pfam" id="PF19848">
    <property type="entry name" value="DUF6323"/>
    <property type="match status" value="1"/>
</dbReference>
<dbReference type="EMBL" id="CP020559">
    <property type="protein sequence ID" value="ARE86183.1"/>
    <property type="molecule type" value="Genomic_DNA"/>
</dbReference>
<keyword evidence="3" id="KW-1185">Reference proteome</keyword>
<dbReference type="InterPro" id="IPR046286">
    <property type="entry name" value="DUF6323"/>
</dbReference>
<name>A0AAC9RJD3_9CLOT</name>
<accession>A0AAC9RJD3</accession>
<dbReference type="AlphaFoldDB" id="A0AAC9RJD3"/>
<evidence type="ECO:0000313" key="2">
    <source>
        <dbReference type="EMBL" id="ARE86183.1"/>
    </source>
</evidence>
<protein>
    <submittedName>
        <fullName evidence="2">Uncharacterized protein</fullName>
    </submittedName>
</protein>